<feature type="compositionally biased region" description="Polar residues" evidence="1">
    <location>
        <begin position="1"/>
        <end position="13"/>
    </location>
</feature>
<evidence type="ECO:0000256" key="1">
    <source>
        <dbReference type="SAM" id="MobiDB-lite"/>
    </source>
</evidence>
<protein>
    <submittedName>
        <fullName evidence="3">Uncharacterized protein</fullName>
    </submittedName>
</protein>
<reference evidence="3" key="1">
    <citation type="submission" date="2018-11" db="EMBL/GenBank/DDBJ databases">
        <authorList>
            <consortium name="Pathogen Informatics"/>
        </authorList>
    </citation>
    <scope>NUCLEOTIDE SEQUENCE</scope>
</reference>
<sequence length="74" mass="8425">MHRPPSHTSVRSSELSRDEPGSRYINIEGYWIIEGEIGGHEERSEVDQSCDSKYILTPSVRDNLRDLARVVAAR</sequence>
<evidence type="ECO:0000313" key="2">
    <source>
        <dbReference type="EMBL" id="VEL23933.1"/>
    </source>
</evidence>
<feature type="region of interest" description="Disordered" evidence="1">
    <location>
        <begin position="1"/>
        <end position="20"/>
    </location>
</feature>
<dbReference type="EMBL" id="CAAALY010064882">
    <property type="protein sequence ID" value="VEL23933.1"/>
    <property type="molecule type" value="Genomic_DNA"/>
</dbReference>
<proteinExistence type="predicted"/>
<evidence type="ECO:0000313" key="4">
    <source>
        <dbReference type="Proteomes" id="UP000784294"/>
    </source>
</evidence>
<dbReference type="EMBL" id="CAAALY010103955">
    <property type="protein sequence ID" value="VEL29525.1"/>
    <property type="molecule type" value="Genomic_DNA"/>
</dbReference>
<gene>
    <name evidence="2" type="ORF">PXEA_LOCUS17373</name>
    <name evidence="3" type="ORF">PXEA_LOCUS22965</name>
</gene>
<comment type="caution">
    <text evidence="3">The sequence shown here is derived from an EMBL/GenBank/DDBJ whole genome shotgun (WGS) entry which is preliminary data.</text>
</comment>
<accession>A0A3S5FF49</accession>
<evidence type="ECO:0000313" key="3">
    <source>
        <dbReference type="EMBL" id="VEL29525.1"/>
    </source>
</evidence>
<organism evidence="3 4">
    <name type="scientific">Protopolystoma xenopodis</name>
    <dbReference type="NCBI Taxonomy" id="117903"/>
    <lineage>
        <taxon>Eukaryota</taxon>
        <taxon>Metazoa</taxon>
        <taxon>Spiralia</taxon>
        <taxon>Lophotrochozoa</taxon>
        <taxon>Platyhelminthes</taxon>
        <taxon>Monogenea</taxon>
        <taxon>Polyopisthocotylea</taxon>
        <taxon>Polystomatidea</taxon>
        <taxon>Polystomatidae</taxon>
        <taxon>Protopolystoma</taxon>
    </lineage>
</organism>
<dbReference type="AlphaFoldDB" id="A0A3S5FF49"/>
<keyword evidence="4" id="KW-1185">Reference proteome</keyword>
<name>A0A3S5FF49_9PLAT</name>
<dbReference type="Proteomes" id="UP000784294">
    <property type="component" value="Unassembled WGS sequence"/>
</dbReference>